<feature type="region of interest" description="Disordered" evidence="1">
    <location>
        <begin position="1"/>
        <end position="23"/>
    </location>
</feature>
<feature type="compositionally biased region" description="Pro residues" evidence="1">
    <location>
        <begin position="51"/>
        <end position="61"/>
    </location>
</feature>
<feature type="region of interest" description="Disordered" evidence="1">
    <location>
        <begin position="46"/>
        <end position="80"/>
    </location>
</feature>
<evidence type="ECO:0000313" key="3">
    <source>
        <dbReference type="Proteomes" id="UP000298652"/>
    </source>
</evidence>
<dbReference type="Proteomes" id="UP000298652">
    <property type="component" value="Chromosome 6"/>
</dbReference>
<feature type="compositionally biased region" description="Basic residues" evidence="1">
    <location>
        <begin position="119"/>
        <end position="134"/>
    </location>
</feature>
<evidence type="ECO:0000256" key="1">
    <source>
        <dbReference type="SAM" id="MobiDB-lite"/>
    </source>
</evidence>
<feature type="region of interest" description="Disordered" evidence="1">
    <location>
        <begin position="103"/>
        <end position="166"/>
    </location>
</feature>
<gene>
    <name evidence="2" type="ORF">SEVIR_6G118650v2</name>
</gene>
<name>A0A4U6UGT2_SETVI</name>
<dbReference type="EMBL" id="CM016557">
    <property type="protein sequence ID" value="TKW09677.1"/>
    <property type="molecule type" value="Genomic_DNA"/>
</dbReference>
<feature type="compositionally biased region" description="Basic and acidic residues" evidence="1">
    <location>
        <begin position="105"/>
        <end position="115"/>
    </location>
</feature>
<dbReference type="Gramene" id="TKW09677">
    <property type="protein sequence ID" value="TKW09677"/>
    <property type="gene ID" value="SEVIR_6G118650v2"/>
</dbReference>
<dbReference type="AlphaFoldDB" id="A0A4U6UGT2"/>
<evidence type="ECO:0000313" key="2">
    <source>
        <dbReference type="EMBL" id="TKW09677.1"/>
    </source>
</evidence>
<accession>A0A4U6UGT2</accession>
<feature type="compositionally biased region" description="Low complexity" evidence="1">
    <location>
        <begin position="152"/>
        <end position="166"/>
    </location>
</feature>
<feature type="compositionally biased region" description="Basic and acidic residues" evidence="1">
    <location>
        <begin position="8"/>
        <end position="19"/>
    </location>
</feature>
<organism evidence="2 3">
    <name type="scientific">Setaria viridis</name>
    <name type="common">Green bristlegrass</name>
    <name type="synonym">Setaria italica subsp. viridis</name>
    <dbReference type="NCBI Taxonomy" id="4556"/>
    <lineage>
        <taxon>Eukaryota</taxon>
        <taxon>Viridiplantae</taxon>
        <taxon>Streptophyta</taxon>
        <taxon>Embryophyta</taxon>
        <taxon>Tracheophyta</taxon>
        <taxon>Spermatophyta</taxon>
        <taxon>Magnoliopsida</taxon>
        <taxon>Liliopsida</taxon>
        <taxon>Poales</taxon>
        <taxon>Poaceae</taxon>
        <taxon>PACMAD clade</taxon>
        <taxon>Panicoideae</taxon>
        <taxon>Panicodae</taxon>
        <taxon>Paniceae</taxon>
        <taxon>Cenchrinae</taxon>
        <taxon>Setaria</taxon>
    </lineage>
</organism>
<reference evidence="2" key="1">
    <citation type="submission" date="2019-03" db="EMBL/GenBank/DDBJ databases">
        <title>WGS assembly of Setaria viridis.</title>
        <authorList>
            <person name="Huang P."/>
            <person name="Jenkins J."/>
            <person name="Grimwood J."/>
            <person name="Barry K."/>
            <person name="Healey A."/>
            <person name="Mamidi S."/>
            <person name="Sreedasyam A."/>
            <person name="Shu S."/>
            <person name="Feldman M."/>
            <person name="Wu J."/>
            <person name="Yu Y."/>
            <person name="Chen C."/>
            <person name="Johnson J."/>
            <person name="Rokhsar D."/>
            <person name="Baxter I."/>
            <person name="Schmutz J."/>
            <person name="Brutnell T."/>
            <person name="Kellogg E."/>
        </authorList>
    </citation>
    <scope>NUCLEOTIDE SEQUENCE [LARGE SCALE GENOMIC DNA]</scope>
</reference>
<sequence length="166" mass="17935">MKRLGVGWKKEEREGDKGESFSLSLKHTAKADCAWAAAGVWRRDLRSRLRLPPPSIAPAPSRPRRPRAGGGGRRAVTPAVRADPASICASAWRPRPYLRGARVLADGEGRGREGPRGNGGRRARGRHVRLHRGGQHGDRIHGGVPGTRDAPSHSSRSWFASSAPPT</sequence>
<keyword evidence="3" id="KW-1185">Reference proteome</keyword>
<proteinExistence type="predicted"/>
<protein>
    <submittedName>
        <fullName evidence="2">Uncharacterized protein</fullName>
    </submittedName>
</protein>